<feature type="DNA-binding region" description="H-T-H motif" evidence="4">
    <location>
        <begin position="40"/>
        <end position="59"/>
    </location>
</feature>
<dbReference type="GO" id="GO:0000976">
    <property type="term" value="F:transcription cis-regulatory region binding"/>
    <property type="evidence" value="ECO:0007669"/>
    <property type="project" value="TreeGrafter"/>
</dbReference>
<sequence length="200" mass="22071">MEDEERRPLTLRERSRQMAGREISDTALRLFTEQGFEQTTIAQIAREAGVSQRTLFRYFGTKEDLIGGDEEMFAAVLVDTVRRQPADVSAWTALRAGFLATLSSGRPDQLLERMRVILGTASLRARFIEKRLRMQDALLPVVEARMGIEDPGPDPRARALIAAAAACADAALETWVAGDGRAEISTLFDQCAAVLRTECG</sequence>
<evidence type="ECO:0000256" key="2">
    <source>
        <dbReference type="ARBA" id="ARBA00023125"/>
    </source>
</evidence>
<feature type="domain" description="HTH tetR-type" evidence="5">
    <location>
        <begin position="17"/>
        <end position="77"/>
    </location>
</feature>
<dbReference type="SUPFAM" id="SSF46689">
    <property type="entry name" value="Homeodomain-like"/>
    <property type="match status" value="1"/>
</dbReference>
<dbReference type="Gene3D" id="1.10.357.10">
    <property type="entry name" value="Tetracycline Repressor, domain 2"/>
    <property type="match status" value="1"/>
</dbReference>
<gene>
    <name evidence="6" type="ORF">SAMN05421835_11331</name>
</gene>
<dbReference type="PANTHER" id="PTHR30055:SF238">
    <property type="entry name" value="MYCOFACTOCIN BIOSYNTHESIS TRANSCRIPTIONAL REGULATOR MFTR-RELATED"/>
    <property type="match status" value="1"/>
</dbReference>
<proteinExistence type="predicted"/>
<dbReference type="PROSITE" id="PS50977">
    <property type="entry name" value="HTH_TETR_2"/>
    <property type="match status" value="1"/>
</dbReference>
<accession>A0A1I3WHP4</accession>
<keyword evidence="3" id="KW-0804">Transcription</keyword>
<dbReference type="GO" id="GO:0003700">
    <property type="term" value="F:DNA-binding transcription factor activity"/>
    <property type="evidence" value="ECO:0007669"/>
    <property type="project" value="TreeGrafter"/>
</dbReference>
<reference evidence="6 7" key="1">
    <citation type="submission" date="2016-10" db="EMBL/GenBank/DDBJ databases">
        <authorList>
            <person name="de Groot N.N."/>
        </authorList>
    </citation>
    <scope>NUCLEOTIDE SEQUENCE [LARGE SCALE GENOMIC DNA]</scope>
    <source>
        <strain evidence="6 7">DSM 44468</strain>
    </source>
</reference>
<evidence type="ECO:0000313" key="6">
    <source>
        <dbReference type="EMBL" id="SFK06972.1"/>
    </source>
</evidence>
<dbReference type="AlphaFoldDB" id="A0A1I3WHP4"/>
<dbReference type="InterPro" id="IPR001647">
    <property type="entry name" value="HTH_TetR"/>
</dbReference>
<name>A0A1I3WHP4_9PSEU</name>
<organism evidence="6 7">
    <name type="scientific">Amycolatopsis sacchari</name>
    <dbReference type="NCBI Taxonomy" id="115433"/>
    <lineage>
        <taxon>Bacteria</taxon>
        <taxon>Bacillati</taxon>
        <taxon>Actinomycetota</taxon>
        <taxon>Actinomycetes</taxon>
        <taxon>Pseudonocardiales</taxon>
        <taxon>Pseudonocardiaceae</taxon>
        <taxon>Amycolatopsis</taxon>
    </lineage>
</organism>
<dbReference type="RefSeq" id="WP_245783181.1">
    <property type="nucleotide sequence ID" value="NZ_FORP01000013.1"/>
</dbReference>
<evidence type="ECO:0000256" key="4">
    <source>
        <dbReference type="PROSITE-ProRule" id="PRU00335"/>
    </source>
</evidence>
<dbReference type="Gene3D" id="1.10.10.60">
    <property type="entry name" value="Homeodomain-like"/>
    <property type="match status" value="1"/>
</dbReference>
<protein>
    <submittedName>
        <fullName evidence="6">DNA-binding transcriptional regulator, AcrR family</fullName>
    </submittedName>
</protein>
<evidence type="ECO:0000256" key="1">
    <source>
        <dbReference type="ARBA" id="ARBA00023015"/>
    </source>
</evidence>
<keyword evidence="7" id="KW-1185">Reference proteome</keyword>
<dbReference type="Pfam" id="PF17754">
    <property type="entry name" value="TetR_C_14"/>
    <property type="match status" value="1"/>
</dbReference>
<evidence type="ECO:0000256" key="3">
    <source>
        <dbReference type="ARBA" id="ARBA00023163"/>
    </source>
</evidence>
<dbReference type="STRING" id="115433.SAMN05421835_11331"/>
<dbReference type="Pfam" id="PF00440">
    <property type="entry name" value="TetR_N"/>
    <property type="match status" value="1"/>
</dbReference>
<dbReference type="InterPro" id="IPR023772">
    <property type="entry name" value="DNA-bd_HTH_TetR-type_CS"/>
</dbReference>
<dbReference type="InterPro" id="IPR050109">
    <property type="entry name" value="HTH-type_TetR-like_transc_reg"/>
</dbReference>
<keyword evidence="1" id="KW-0805">Transcription regulation</keyword>
<dbReference type="PRINTS" id="PR00455">
    <property type="entry name" value="HTHTETR"/>
</dbReference>
<dbReference type="EMBL" id="FORP01000013">
    <property type="protein sequence ID" value="SFK06972.1"/>
    <property type="molecule type" value="Genomic_DNA"/>
</dbReference>
<dbReference type="PANTHER" id="PTHR30055">
    <property type="entry name" value="HTH-TYPE TRANSCRIPTIONAL REGULATOR RUTR"/>
    <property type="match status" value="1"/>
</dbReference>
<evidence type="ECO:0000313" key="7">
    <source>
        <dbReference type="Proteomes" id="UP000199025"/>
    </source>
</evidence>
<dbReference type="InterPro" id="IPR009057">
    <property type="entry name" value="Homeodomain-like_sf"/>
</dbReference>
<evidence type="ECO:0000259" key="5">
    <source>
        <dbReference type="PROSITE" id="PS50977"/>
    </source>
</evidence>
<keyword evidence="2 4" id="KW-0238">DNA-binding</keyword>
<dbReference type="PROSITE" id="PS01081">
    <property type="entry name" value="HTH_TETR_1"/>
    <property type="match status" value="1"/>
</dbReference>
<dbReference type="InterPro" id="IPR041347">
    <property type="entry name" value="MftR_C"/>
</dbReference>
<dbReference type="Proteomes" id="UP000199025">
    <property type="component" value="Unassembled WGS sequence"/>
</dbReference>